<evidence type="ECO:0000256" key="5">
    <source>
        <dbReference type="ARBA" id="ARBA00023242"/>
    </source>
</evidence>
<evidence type="ECO:0000313" key="9">
    <source>
        <dbReference type="Proteomes" id="UP000243723"/>
    </source>
</evidence>
<dbReference type="InterPro" id="IPR007219">
    <property type="entry name" value="XnlR_reg_dom"/>
</dbReference>
<evidence type="ECO:0000256" key="4">
    <source>
        <dbReference type="ARBA" id="ARBA00023163"/>
    </source>
</evidence>
<accession>A0A2P8A6H1</accession>
<dbReference type="SMART" id="SM00066">
    <property type="entry name" value="GAL4"/>
    <property type="match status" value="1"/>
</dbReference>
<dbReference type="InterPro" id="IPR036864">
    <property type="entry name" value="Zn2-C6_fun-type_DNA-bd_sf"/>
</dbReference>
<comment type="subcellular location">
    <subcellularLocation>
        <location evidence="1">Nucleus</location>
    </subcellularLocation>
</comment>
<dbReference type="CDD" id="cd00067">
    <property type="entry name" value="GAL4"/>
    <property type="match status" value="1"/>
</dbReference>
<dbReference type="Gene3D" id="4.10.240.10">
    <property type="entry name" value="Zn(2)-C6 fungal-type DNA-binding domain"/>
    <property type="match status" value="1"/>
</dbReference>
<dbReference type="GO" id="GO:0000981">
    <property type="term" value="F:DNA-binding transcription factor activity, RNA polymerase II-specific"/>
    <property type="evidence" value="ECO:0007669"/>
    <property type="project" value="InterPro"/>
</dbReference>
<feature type="compositionally biased region" description="Polar residues" evidence="6">
    <location>
        <begin position="100"/>
        <end position="112"/>
    </location>
</feature>
<evidence type="ECO:0000313" key="8">
    <source>
        <dbReference type="EMBL" id="PSK56064.1"/>
    </source>
</evidence>
<dbReference type="STRING" id="40998.A0A2P8A6H1"/>
<evidence type="ECO:0000256" key="2">
    <source>
        <dbReference type="ARBA" id="ARBA00022723"/>
    </source>
</evidence>
<feature type="region of interest" description="Disordered" evidence="6">
    <location>
        <begin position="76"/>
        <end position="112"/>
    </location>
</feature>
<evidence type="ECO:0000256" key="1">
    <source>
        <dbReference type="ARBA" id="ARBA00004123"/>
    </source>
</evidence>
<dbReference type="EMBL" id="NHZQ01000066">
    <property type="protein sequence ID" value="PSK56064.1"/>
    <property type="molecule type" value="Genomic_DNA"/>
</dbReference>
<dbReference type="InterPro" id="IPR001138">
    <property type="entry name" value="Zn2Cys6_DnaBD"/>
</dbReference>
<feature type="domain" description="Zn(2)-C6 fungal-type" evidence="7">
    <location>
        <begin position="11"/>
        <end position="41"/>
    </location>
</feature>
<keyword evidence="2" id="KW-0479">Metal-binding</keyword>
<protein>
    <submittedName>
        <fullName evidence="8">Cutinase transcription factor 1 alpha</fullName>
    </submittedName>
</protein>
<reference evidence="8 9" key="1">
    <citation type="submission" date="2017-05" db="EMBL/GenBank/DDBJ databases">
        <title>Draft genome sequence of Elsinoe australis.</title>
        <authorList>
            <person name="Cheng Q."/>
        </authorList>
    </citation>
    <scope>NUCLEOTIDE SEQUENCE [LARGE SCALE GENOMIC DNA]</scope>
    <source>
        <strain evidence="8 9">NL1</strain>
    </source>
</reference>
<dbReference type="OrthoDB" id="3862662at2759"/>
<dbReference type="PANTHER" id="PTHR47338">
    <property type="entry name" value="ZN(II)2CYS6 TRANSCRIPTION FACTOR (EUROFUNG)-RELATED"/>
    <property type="match status" value="1"/>
</dbReference>
<dbReference type="GO" id="GO:0006351">
    <property type="term" value="P:DNA-templated transcription"/>
    <property type="evidence" value="ECO:0007669"/>
    <property type="project" value="InterPro"/>
</dbReference>
<dbReference type="Proteomes" id="UP000243723">
    <property type="component" value="Unassembled WGS sequence"/>
</dbReference>
<dbReference type="InterPro" id="IPR050815">
    <property type="entry name" value="TF_fung"/>
</dbReference>
<gene>
    <name evidence="8" type="ORF">B9Z65_4942</name>
</gene>
<keyword evidence="5" id="KW-0539">Nucleus</keyword>
<evidence type="ECO:0000256" key="6">
    <source>
        <dbReference type="SAM" id="MobiDB-lite"/>
    </source>
</evidence>
<dbReference type="PROSITE" id="PS00463">
    <property type="entry name" value="ZN2_CY6_FUNGAL_1"/>
    <property type="match status" value="1"/>
</dbReference>
<dbReference type="Pfam" id="PF04082">
    <property type="entry name" value="Fungal_trans"/>
    <property type="match status" value="1"/>
</dbReference>
<evidence type="ECO:0000259" key="7">
    <source>
        <dbReference type="PROSITE" id="PS50048"/>
    </source>
</evidence>
<name>A0A2P8A6H1_9PEZI</name>
<dbReference type="GO" id="GO:0008270">
    <property type="term" value="F:zinc ion binding"/>
    <property type="evidence" value="ECO:0007669"/>
    <property type="project" value="InterPro"/>
</dbReference>
<dbReference type="AlphaFoldDB" id="A0A2P8A6H1"/>
<sequence length="568" mass="63162">MSTAAASSEVACTACRRLKRKCTRQLPQCSLCQRVKRRCEYPTDGHAPAPRPSPVNERARLAARVAELEHRLSISSNILPGGTTPDLTPEDTLSPDPSALANQDDVSNTASRKGTITSWPMAFLDSVTIRGRTEELSALFYKTAPVPGGKETSTVELEQISNHFYSQVHPWLPILSRGRIRRLIADPLRNSSLDSHSLFMAMSLLSQHGRPNESASRALYQHVKAELRRCDDCDLFTVTALAARILLCFYEIGHGIYPAAYMTAGSCSRQALAIGIHDLKRAVQLIPRPETWTEHEEIRRLWWATITIDRHVSVGLRMRPMSIPKLPPTMMMPADDTQWDLGRPSINPALVMSVDSSIQVTSYAQTCQAVHLLGLVVNNINPAEARDDTELDFTYEEALQLHRAATALLALVNSDYQSAGFESRVKTSVSKALLYTALMNLHFYHCCIEGDVVELGGEQAGKRADLQKLALDTLDSIAAEIFQFAEDLQTTISVHGLRWMSPLIIDCLYQGAVHFAWTSRESGQTEPLGKLRVLRGVLATIDERWKVAGEYLRILEGTEFEWKGGCRI</sequence>
<comment type="caution">
    <text evidence="8">The sequence shown here is derived from an EMBL/GenBank/DDBJ whole genome shotgun (WGS) entry which is preliminary data.</text>
</comment>
<keyword evidence="3" id="KW-0805">Transcription regulation</keyword>
<proteinExistence type="predicted"/>
<dbReference type="SMART" id="SM00906">
    <property type="entry name" value="Fungal_trans"/>
    <property type="match status" value="1"/>
</dbReference>
<dbReference type="SUPFAM" id="SSF57701">
    <property type="entry name" value="Zn2/Cys6 DNA-binding domain"/>
    <property type="match status" value="1"/>
</dbReference>
<keyword evidence="4" id="KW-0804">Transcription</keyword>
<dbReference type="GO" id="GO:0003677">
    <property type="term" value="F:DNA binding"/>
    <property type="evidence" value="ECO:0007669"/>
    <property type="project" value="InterPro"/>
</dbReference>
<dbReference type="Pfam" id="PF00172">
    <property type="entry name" value="Zn_clus"/>
    <property type="match status" value="1"/>
</dbReference>
<evidence type="ECO:0000256" key="3">
    <source>
        <dbReference type="ARBA" id="ARBA00023015"/>
    </source>
</evidence>
<dbReference type="CDD" id="cd12148">
    <property type="entry name" value="fungal_TF_MHR"/>
    <property type="match status" value="1"/>
</dbReference>
<dbReference type="GO" id="GO:0005634">
    <property type="term" value="C:nucleus"/>
    <property type="evidence" value="ECO:0007669"/>
    <property type="project" value="UniProtKB-SubCell"/>
</dbReference>
<dbReference type="PROSITE" id="PS50048">
    <property type="entry name" value="ZN2_CY6_FUNGAL_2"/>
    <property type="match status" value="1"/>
</dbReference>
<keyword evidence="9" id="KW-1185">Reference proteome</keyword>
<organism evidence="8 9">
    <name type="scientific">Elsinoe australis</name>
    <dbReference type="NCBI Taxonomy" id="40998"/>
    <lineage>
        <taxon>Eukaryota</taxon>
        <taxon>Fungi</taxon>
        <taxon>Dikarya</taxon>
        <taxon>Ascomycota</taxon>
        <taxon>Pezizomycotina</taxon>
        <taxon>Dothideomycetes</taxon>
        <taxon>Dothideomycetidae</taxon>
        <taxon>Myriangiales</taxon>
        <taxon>Elsinoaceae</taxon>
        <taxon>Elsinoe</taxon>
    </lineage>
</organism>
<dbReference type="PANTHER" id="PTHR47338:SF20">
    <property type="entry name" value="ZN(II)2CYS6 TRANSCRIPTION FACTOR (EUROFUNG)"/>
    <property type="match status" value="1"/>
</dbReference>